<dbReference type="PROSITE" id="PS50006">
    <property type="entry name" value="FHA_DOMAIN"/>
    <property type="match status" value="2"/>
</dbReference>
<dbReference type="Pfam" id="PF00498">
    <property type="entry name" value="FHA"/>
    <property type="match status" value="2"/>
</dbReference>
<dbReference type="Proteomes" id="UP000464178">
    <property type="component" value="Chromosome"/>
</dbReference>
<feature type="domain" description="FHA" evidence="2">
    <location>
        <begin position="161"/>
        <end position="209"/>
    </location>
</feature>
<gene>
    <name evidence="3" type="ORF">SOIL9_83890</name>
</gene>
<dbReference type="EMBL" id="LR593886">
    <property type="protein sequence ID" value="VTR99822.1"/>
    <property type="molecule type" value="Genomic_DNA"/>
</dbReference>
<dbReference type="SMART" id="SM00240">
    <property type="entry name" value="FHA"/>
    <property type="match status" value="2"/>
</dbReference>
<protein>
    <recommendedName>
        <fullName evidence="2">FHA domain-containing protein</fullName>
    </recommendedName>
</protein>
<dbReference type="RefSeq" id="WP_162671988.1">
    <property type="nucleotide sequence ID" value="NZ_LR593886.1"/>
</dbReference>
<keyword evidence="4" id="KW-1185">Reference proteome</keyword>
<feature type="domain" description="FHA" evidence="2">
    <location>
        <begin position="41"/>
        <end position="82"/>
    </location>
</feature>
<reference evidence="3 4" key="1">
    <citation type="submission" date="2019-05" db="EMBL/GenBank/DDBJ databases">
        <authorList>
            <consortium name="Science for Life Laboratories"/>
        </authorList>
    </citation>
    <scope>NUCLEOTIDE SEQUENCE [LARGE SCALE GENOMIC DNA]</scope>
    <source>
        <strain evidence="3">Soil9</strain>
    </source>
</reference>
<proteinExistence type="predicted"/>
<dbReference type="InterPro" id="IPR050923">
    <property type="entry name" value="Cell_Proc_Reg/RNA_Proc"/>
</dbReference>
<organism evidence="3 4">
    <name type="scientific">Gemmata massiliana</name>
    <dbReference type="NCBI Taxonomy" id="1210884"/>
    <lineage>
        <taxon>Bacteria</taxon>
        <taxon>Pseudomonadati</taxon>
        <taxon>Planctomycetota</taxon>
        <taxon>Planctomycetia</taxon>
        <taxon>Gemmatales</taxon>
        <taxon>Gemmataceae</taxon>
        <taxon>Gemmata</taxon>
    </lineage>
</organism>
<feature type="region of interest" description="Disordered" evidence="1">
    <location>
        <begin position="238"/>
        <end position="295"/>
    </location>
</feature>
<evidence type="ECO:0000313" key="3">
    <source>
        <dbReference type="EMBL" id="VTR99822.1"/>
    </source>
</evidence>
<feature type="compositionally biased region" description="Polar residues" evidence="1">
    <location>
        <begin position="253"/>
        <end position="263"/>
    </location>
</feature>
<dbReference type="SUPFAM" id="SSF49879">
    <property type="entry name" value="SMAD/FHA domain"/>
    <property type="match status" value="2"/>
</dbReference>
<evidence type="ECO:0000256" key="1">
    <source>
        <dbReference type="SAM" id="MobiDB-lite"/>
    </source>
</evidence>
<dbReference type="PANTHER" id="PTHR23308">
    <property type="entry name" value="NUCLEAR INHIBITOR OF PROTEIN PHOSPHATASE-1"/>
    <property type="match status" value="1"/>
</dbReference>
<evidence type="ECO:0000313" key="4">
    <source>
        <dbReference type="Proteomes" id="UP000464178"/>
    </source>
</evidence>
<dbReference type="CDD" id="cd00060">
    <property type="entry name" value="FHA"/>
    <property type="match status" value="2"/>
</dbReference>
<dbReference type="InterPro" id="IPR008984">
    <property type="entry name" value="SMAD_FHA_dom_sf"/>
</dbReference>
<dbReference type="InterPro" id="IPR000253">
    <property type="entry name" value="FHA_dom"/>
</dbReference>
<evidence type="ECO:0000259" key="2">
    <source>
        <dbReference type="PROSITE" id="PS50006"/>
    </source>
</evidence>
<name>A0A6P2DED4_9BACT</name>
<dbReference type="KEGG" id="gms:SOIL9_83890"/>
<dbReference type="Gene3D" id="2.60.200.20">
    <property type="match status" value="2"/>
</dbReference>
<feature type="compositionally biased region" description="Low complexity" evidence="1">
    <location>
        <begin position="238"/>
        <end position="247"/>
    </location>
</feature>
<sequence>MNDPLIARFAGACGATAPLDLRVDLAGGGLLAEGSVDQPFTLVGRDDSCDVTLSDPDINPRHAWLQTLGGRVFAVDLGSRTGLVWPSGTRGSGWLDAGVAAKVGPFLLRLRVPVTDRPSTFPPDYNPLVADTGAKARPTVSLEFRNGKRAKDRWVVNRLITLVGRSPDCKIHLTADDISLYHCGLVSTRDGLWVVDLSGRGVVVNGERMRVAPLTNGAELWVGRFLIGCQYQASSPPFASSAGAPPGDHGVMNSASTSKNSPVLPSETPAPKPAQGTEDEVELGATPESADDLPNSHIMADAFRLPMGANTSGPASNPITVSNSGPPPNLTTPPITPEALFGSLGLEPSGDGTVVPVLRQMADLHTRAISEFEQWVRLAARLLGQVEREHVHTVQNELNRIEALTIEIASVQSEISRQVLARATTGGVPVPSTDGAAFPRPTADLGAARPEAWVPPSARTPIPDPPMPRGLDTTPAPVQGLDRLHALQQERTARWQAVIALFSHG</sequence>
<accession>A0A6P2DED4</accession>
<dbReference type="AlphaFoldDB" id="A0A6P2DED4"/>
<feature type="region of interest" description="Disordered" evidence="1">
    <location>
        <begin position="446"/>
        <end position="469"/>
    </location>
</feature>